<proteinExistence type="inferred from homology"/>
<dbReference type="GO" id="GO:0008146">
    <property type="term" value="F:sulfotransferase activity"/>
    <property type="evidence" value="ECO:0007669"/>
    <property type="project" value="InterPro"/>
</dbReference>
<reference evidence="4" key="1">
    <citation type="submission" date="2021-10" db="EMBL/GenBank/DDBJ databases">
        <title>Tropical sea cucumber genome reveals ecological adaptation and Cuvierian tubules defense mechanism.</title>
        <authorList>
            <person name="Chen T."/>
        </authorList>
    </citation>
    <scope>NUCLEOTIDE SEQUENCE</scope>
    <source>
        <strain evidence="4">Nanhai2018</strain>
        <tissue evidence="4">Muscle</tissue>
    </source>
</reference>
<comment type="similarity">
    <text evidence="1">Belongs to the sulfotransferase 1 family.</text>
</comment>
<name>A0A9Q1CU35_HOLLE</name>
<accession>A0A9Q1CU35</accession>
<feature type="domain" description="Sulfotransferase" evidence="3">
    <location>
        <begin position="6"/>
        <end position="231"/>
    </location>
</feature>
<dbReference type="AlphaFoldDB" id="A0A9Q1CU35"/>
<dbReference type="PANTHER" id="PTHR11783">
    <property type="entry name" value="SULFOTRANSFERASE SULT"/>
    <property type="match status" value="1"/>
</dbReference>
<protein>
    <submittedName>
        <fullName evidence="4">Sulfotransferase 1A4</fullName>
    </submittedName>
</protein>
<evidence type="ECO:0000256" key="2">
    <source>
        <dbReference type="ARBA" id="ARBA00022679"/>
    </source>
</evidence>
<comment type="caution">
    <text evidence="4">The sequence shown here is derived from an EMBL/GenBank/DDBJ whole genome shotgun (WGS) entry which is preliminary data.</text>
</comment>
<sequence length="234" mass="27206">MEIRSSDVIVITWPKSGTTWMQYIVTQLICGKNCEDQNSTLFERNISLEFARNPMEPNNSEGGYKIAAELPPPRLLKSHLKSSMLPSSLLDSKAKVIYVVRNPKDAAVSFFNFCCMNTSLPPYKDWSEFFEHFYDGLLPYGDWFEHVLPWWEKRNEPNVLFMKYEDMKKNLQDAVLRISKFLEKSISEEELGDICEKSSFDAMKNNPYSNPDYMGIPLFTRQPIPFMRKGSCHL</sequence>
<gene>
    <name evidence="4" type="ORF">HOLleu_04664</name>
</gene>
<dbReference type="OrthoDB" id="205623at2759"/>
<keyword evidence="2" id="KW-0808">Transferase</keyword>
<dbReference type="InterPro" id="IPR027417">
    <property type="entry name" value="P-loop_NTPase"/>
</dbReference>
<dbReference type="InterPro" id="IPR000863">
    <property type="entry name" value="Sulfotransferase_dom"/>
</dbReference>
<evidence type="ECO:0000259" key="3">
    <source>
        <dbReference type="Pfam" id="PF00685"/>
    </source>
</evidence>
<evidence type="ECO:0000313" key="5">
    <source>
        <dbReference type="Proteomes" id="UP001152320"/>
    </source>
</evidence>
<dbReference type="Proteomes" id="UP001152320">
    <property type="component" value="Chromosome 1"/>
</dbReference>
<dbReference type="SUPFAM" id="SSF52540">
    <property type="entry name" value="P-loop containing nucleoside triphosphate hydrolases"/>
    <property type="match status" value="1"/>
</dbReference>
<dbReference type="Pfam" id="PF00685">
    <property type="entry name" value="Sulfotransfer_1"/>
    <property type="match status" value="1"/>
</dbReference>
<dbReference type="Gene3D" id="3.40.50.300">
    <property type="entry name" value="P-loop containing nucleotide triphosphate hydrolases"/>
    <property type="match status" value="1"/>
</dbReference>
<dbReference type="EMBL" id="JAIZAY010000001">
    <property type="protein sequence ID" value="KAJ8051190.1"/>
    <property type="molecule type" value="Genomic_DNA"/>
</dbReference>
<evidence type="ECO:0000256" key="1">
    <source>
        <dbReference type="ARBA" id="ARBA00005771"/>
    </source>
</evidence>
<organism evidence="4 5">
    <name type="scientific">Holothuria leucospilota</name>
    <name type="common">Black long sea cucumber</name>
    <name type="synonym">Mertensiothuria leucospilota</name>
    <dbReference type="NCBI Taxonomy" id="206669"/>
    <lineage>
        <taxon>Eukaryota</taxon>
        <taxon>Metazoa</taxon>
        <taxon>Echinodermata</taxon>
        <taxon>Eleutherozoa</taxon>
        <taxon>Echinozoa</taxon>
        <taxon>Holothuroidea</taxon>
        <taxon>Aspidochirotacea</taxon>
        <taxon>Aspidochirotida</taxon>
        <taxon>Holothuriidae</taxon>
        <taxon>Holothuria</taxon>
    </lineage>
</organism>
<keyword evidence="5" id="KW-1185">Reference proteome</keyword>
<evidence type="ECO:0000313" key="4">
    <source>
        <dbReference type="EMBL" id="KAJ8051190.1"/>
    </source>
</evidence>